<accession>J9FSW2</accession>
<evidence type="ECO:0000259" key="6">
    <source>
        <dbReference type="Pfam" id="PF05239"/>
    </source>
</evidence>
<organism evidence="7">
    <name type="scientific">gut metagenome</name>
    <dbReference type="NCBI Taxonomy" id="749906"/>
    <lineage>
        <taxon>unclassified sequences</taxon>
        <taxon>metagenomes</taxon>
        <taxon>organismal metagenomes</taxon>
    </lineage>
</organism>
<protein>
    <submittedName>
        <fullName evidence="7">16S rRNA processing protein RimM</fullName>
    </submittedName>
</protein>
<keyword evidence="4" id="KW-0143">Chaperone</keyword>
<dbReference type="InterPro" id="IPR027275">
    <property type="entry name" value="PRC-brl_dom"/>
</dbReference>
<dbReference type="Pfam" id="PF05239">
    <property type="entry name" value="PRC"/>
    <property type="match status" value="1"/>
</dbReference>
<dbReference type="InterPro" id="IPR011033">
    <property type="entry name" value="PRC_barrel-like_sf"/>
</dbReference>
<dbReference type="Gene3D" id="2.30.30.240">
    <property type="entry name" value="PRC-barrel domain"/>
    <property type="match status" value="1"/>
</dbReference>
<evidence type="ECO:0000256" key="2">
    <source>
        <dbReference type="ARBA" id="ARBA00022517"/>
    </source>
</evidence>
<evidence type="ECO:0000259" key="5">
    <source>
        <dbReference type="Pfam" id="PF01782"/>
    </source>
</evidence>
<keyword evidence="3" id="KW-0698">rRNA processing</keyword>
<name>J9FSW2_9ZZZZ</name>
<evidence type="ECO:0000256" key="4">
    <source>
        <dbReference type="ARBA" id="ARBA00023186"/>
    </source>
</evidence>
<dbReference type="EMBL" id="AMCI01007416">
    <property type="protein sequence ID" value="EJW92652.1"/>
    <property type="molecule type" value="Genomic_DNA"/>
</dbReference>
<dbReference type="SUPFAM" id="SSF50447">
    <property type="entry name" value="Translation proteins"/>
    <property type="match status" value="1"/>
</dbReference>
<sequence length="129" mass="14622">MEDLLKVGVITTTHGVRGEVKVYPTTDEPERFLELEYVLLDTGREKLHLDIQKVKFFKNLVILKFKGVDNINDIEKYKGCDLWIPRKEGAELGEDEYYIADLLGLSVVLEDGSLFGTLKDVMETGANDV</sequence>
<dbReference type="SUPFAM" id="SSF50346">
    <property type="entry name" value="PRC-barrel domain"/>
    <property type="match status" value="1"/>
</dbReference>
<evidence type="ECO:0000256" key="3">
    <source>
        <dbReference type="ARBA" id="ARBA00022552"/>
    </source>
</evidence>
<dbReference type="InterPro" id="IPR036976">
    <property type="entry name" value="RimM_N_sf"/>
</dbReference>
<dbReference type="GO" id="GO:0043022">
    <property type="term" value="F:ribosome binding"/>
    <property type="evidence" value="ECO:0007669"/>
    <property type="project" value="InterPro"/>
</dbReference>
<gene>
    <name evidence="7" type="ORF">EVA_19241</name>
</gene>
<dbReference type="AlphaFoldDB" id="J9FSW2"/>
<comment type="caution">
    <text evidence="7">The sequence shown here is derived from an EMBL/GenBank/DDBJ whole genome shotgun (WGS) entry which is preliminary data.</text>
</comment>
<dbReference type="InterPro" id="IPR002676">
    <property type="entry name" value="RimM_N"/>
</dbReference>
<dbReference type="GO" id="GO:0005840">
    <property type="term" value="C:ribosome"/>
    <property type="evidence" value="ECO:0007669"/>
    <property type="project" value="InterPro"/>
</dbReference>
<dbReference type="Gene3D" id="2.40.30.60">
    <property type="entry name" value="RimM"/>
    <property type="match status" value="1"/>
</dbReference>
<evidence type="ECO:0000256" key="1">
    <source>
        <dbReference type="ARBA" id="ARBA00022490"/>
    </source>
</evidence>
<dbReference type="NCBIfam" id="TIGR02273">
    <property type="entry name" value="16S_RimM"/>
    <property type="match status" value="1"/>
</dbReference>
<dbReference type="Pfam" id="PF01782">
    <property type="entry name" value="RimM"/>
    <property type="match status" value="1"/>
</dbReference>
<dbReference type="PANTHER" id="PTHR33692:SF1">
    <property type="entry name" value="RIBOSOME MATURATION FACTOR RIMM"/>
    <property type="match status" value="1"/>
</dbReference>
<dbReference type="InterPro" id="IPR011961">
    <property type="entry name" value="RimM"/>
</dbReference>
<feature type="domain" description="PRC-barrel" evidence="6">
    <location>
        <begin position="94"/>
        <end position="129"/>
    </location>
</feature>
<dbReference type="InterPro" id="IPR009000">
    <property type="entry name" value="Transl_B-barrel_sf"/>
</dbReference>
<reference evidence="7" key="1">
    <citation type="journal article" date="2012" name="PLoS ONE">
        <title>Gene sets for utilization of primary and secondary nutrition supplies in the distal gut of endangered iberian lynx.</title>
        <authorList>
            <person name="Alcaide M."/>
            <person name="Messina E."/>
            <person name="Richter M."/>
            <person name="Bargiela R."/>
            <person name="Peplies J."/>
            <person name="Huws S.A."/>
            <person name="Newbold C.J."/>
            <person name="Golyshin P.N."/>
            <person name="Simon M.A."/>
            <person name="Lopez G."/>
            <person name="Yakimov M.M."/>
            <person name="Ferrer M."/>
        </authorList>
    </citation>
    <scope>NUCLEOTIDE SEQUENCE</scope>
</reference>
<dbReference type="PANTHER" id="PTHR33692">
    <property type="entry name" value="RIBOSOME MATURATION FACTOR RIMM"/>
    <property type="match status" value="1"/>
</dbReference>
<evidence type="ECO:0000313" key="7">
    <source>
        <dbReference type="EMBL" id="EJW92652.1"/>
    </source>
</evidence>
<dbReference type="GO" id="GO:0006364">
    <property type="term" value="P:rRNA processing"/>
    <property type="evidence" value="ECO:0007669"/>
    <property type="project" value="UniProtKB-KW"/>
</dbReference>
<keyword evidence="1" id="KW-0963">Cytoplasm</keyword>
<proteinExistence type="inferred from homology"/>
<feature type="non-terminal residue" evidence="7">
    <location>
        <position position="129"/>
    </location>
</feature>
<feature type="domain" description="RimM N-terminal" evidence="5">
    <location>
        <begin position="7"/>
        <end position="87"/>
    </location>
</feature>
<dbReference type="HAMAP" id="MF_00014">
    <property type="entry name" value="Ribosome_mat_RimM"/>
    <property type="match status" value="1"/>
</dbReference>
<keyword evidence="2" id="KW-0690">Ribosome biogenesis</keyword>